<dbReference type="AlphaFoldDB" id="A0A1D1V1N6"/>
<evidence type="ECO:0000313" key="3">
    <source>
        <dbReference type="EMBL" id="GAU95746.1"/>
    </source>
</evidence>
<dbReference type="CDD" id="cd00121">
    <property type="entry name" value="MATH"/>
    <property type="match status" value="1"/>
</dbReference>
<sequence length="252" mass="27161">MSLTGTPSTTPQFSFLLRSTLIYSCWITACVLADTTGNGNAIIAPVLPNNTSNNSSTGQASVLANGNADNGGGKAPAILNKTFEVHTASQLINLTINWKIDNFIFLLDQAELRSPLVSSESIGITEADGDWQLILNPTKTIAGKDYVSLNVERSGATFGNVTGRFGFYILDKKGGEAYSLFDEITNVFTVDPPENFWGWEKFIAHSVLLPSLKPSLTALTTPRKNLLVNGALHIRARLEFLSPVLVTGALKE</sequence>
<reference evidence="3 4" key="1">
    <citation type="journal article" date="2016" name="Nat. Commun.">
        <title>Extremotolerant tardigrade genome and improved radiotolerance of human cultured cells by tardigrade-unique protein.</title>
        <authorList>
            <person name="Hashimoto T."/>
            <person name="Horikawa D.D."/>
            <person name="Saito Y."/>
            <person name="Kuwahara H."/>
            <person name="Kozuka-Hata H."/>
            <person name="Shin-I T."/>
            <person name="Minakuchi Y."/>
            <person name="Ohishi K."/>
            <person name="Motoyama A."/>
            <person name="Aizu T."/>
            <person name="Enomoto A."/>
            <person name="Kondo K."/>
            <person name="Tanaka S."/>
            <person name="Hara Y."/>
            <person name="Koshikawa S."/>
            <person name="Sagara H."/>
            <person name="Miura T."/>
            <person name="Yokobori S."/>
            <person name="Miyagawa K."/>
            <person name="Suzuki Y."/>
            <person name="Kubo T."/>
            <person name="Oyama M."/>
            <person name="Kohara Y."/>
            <person name="Fujiyama A."/>
            <person name="Arakawa K."/>
            <person name="Katayama T."/>
            <person name="Toyoda A."/>
            <person name="Kunieda T."/>
        </authorList>
    </citation>
    <scope>NUCLEOTIDE SEQUENCE [LARGE SCALE GENOMIC DNA]</scope>
    <source>
        <strain evidence="3 4">YOKOZUNA-1</strain>
    </source>
</reference>
<dbReference type="InterPro" id="IPR008974">
    <property type="entry name" value="TRAF-like"/>
</dbReference>
<protein>
    <recommendedName>
        <fullName evidence="2">MATH domain-containing protein</fullName>
    </recommendedName>
</protein>
<name>A0A1D1V1N6_RAMVA</name>
<dbReference type="OrthoDB" id="10455584at2759"/>
<dbReference type="Pfam" id="PF22486">
    <property type="entry name" value="MATH_2"/>
    <property type="match status" value="1"/>
</dbReference>
<keyword evidence="1" id="KW-0732">Signal</keyword>
<accession>A0A1D1V1N6</accession>
<dbReference type="EMBL" id="BDGG01000003">
    <property type="protein sequence ID" value="GAU95746.1"/>
    <property type="molecule type" value="Genomic_DNA"/>
</dbReference>
<feature type="chain" id="PRO_5008897932" description="MATH domain-containing protein" evidence="1">
    <location>
        <begin position="34"/>
        <end position="252"/>
    </location>
</feature>
<dbReference type="SUPFAM" id="SSF49599">
    <property type="entry name" value="TRAF domain-like"/>
    <property type="match status" value="1"/>
</dbReference>
<keyword evidence="4" id="KW-1185">Reference proteome</keyword>
<evidence type="ECO:0000256" key="1">
    <source>
        <dbReference type="SAM" id="SignalP"/>
    </source>
</evidence>
<dbReference type="Gene3D" id="2.60.210.10">
    <property type="entry name" value="Apoptosis, Tumor Necrosis Factor Receptor Associated Protein 2, Chain A"/>
    <property type="match status" value="1"/>
</dbReference>
<evidence type="ECO:0000259" key="2">
    <source>
        <dbReference type="PROSITE" id="PS50144"/>
    </source>
</evidence>
<feature type="domain" description="MATH" evidence="2">
    <location>
        <begin position="93"/>
        <end position="238"/>
    </location>
</feature>
<comment type="caution">
    <text evidence="3">The sequence shown here is derived from an EMBL/GenBank/DDBJ whole genome shotgun (WGS) entry which is preliminary data.</text>
</comment>
<dbReference type="InterPro" id="IPR002083">
    <property type="entry name" value="MATH/TRAF_dom"/>
</dbReference>
<proteinExistence type="predicted"/>
<organism evidence="3 4">
    <name type="scientific">Ramazzottius varieornatus</name>
    <name type="common">Water bear</name>
    <name type="synonym">Tardigrade</name>
    <dbReference type="NCBI Taxonomy" id="947166"/>
    <lineage>
        <taxon>Eukaryota</taxon>
        <taxon>Metazoa</taxon>
        <taxon>Ecdysozoa</taxon>
        <taxon>Tardigrada</taxon>
        <taxon>Eutardigrada</taxon>
        <taxon>Parachela</taxon>
        <taxon>Hypsibioidea</taxon>
        <taxon>Ramazzottiidae</taxon>
        <taxon>Ramazzottius</taxon>
    </lineage>
</organism>
<gene>
    <name evidence="3" type="primary">RvY_07312-1</name>
    <name evidence="3" type="synonym">RvY_07312.1</name>
    <name evidence="3" type="ORF">RvY_07312</name>
</gene>
<dbReference type="PROSITE" id="PS50144">
    <property type="entry name" value="MATH"/>
    <property type="match status" value="1"/>
</dbReference>
<evidence type="ECO:0000313" key="4">
    <source>
        <dbReference type="Proteomes" id="UP000186922"/>
    </source>
</evidence>
<dbReference type="Proteomes" id="UP000186922">
    <property type="component" value="Unassembled WGS sequence"/>
</dbReference>
<feature type="signal peptide" evidence="1">
    <location>
        <begin position="1"/>
        <end position="33"/>
    </location>
</feature>